<reference evidence="2 3" key="1">
    <citation type="submission" date="2018-10" db="EMBL/GenBank/DDBJ databases">
        <title>Genome Sequence of Cohnella sp.</title>
        <authorList>
            <person name="Srinivasan S."/>
            <person name="Kim M.K."/>
        </authorList>
    </citation>
    <scope>NUCLEOTIDE SEQUENCE [LARGE SCALE GENOMIC DNA]</scope>
    <source>
        <strain evidence="2 3">18JY8-7</strain>
    </source>
</reference>
<protein>
    <submittedName>
        <fullName evidence="2">Gamma-glutamylcyclotransferase</fullName>
    </submittedName>
</protein>
<dbReference type="InterPro" id="IPR036568">
    <property type="entry name" value="GGCT-like_sf"/>
</dbReference>
<sequence length="139" mass="15919">MYGESGRHTIRVFVYGTLLPGMPNRHIIEPYVRAMQPGRVRGRLLDAGSYPALVLEPAIGLRFVRGNWTDIDADGLPVLDELEEFYGIEEKNDYERVWIRDADEPNHEGWVYVWPTARGYPEAAGDWWPDAASNSRNRS</sequence>
<evidence type="ECO:0000313" key="3">
    <source>
        <dbReference type="Proteomes" id="UP000269097"/>
    </source>
</evidence>
<evidence type="ECO:0000259" key="1">
    <source>
        <dbReference type="Pfam" id="PF06094"/>
    </source>
</evidence>
<dbReference type="AlphaFoldDB" id="A0A3G3JZC0"/>
<keyword evidence="2" id="KW-0808">Transferase</keyword>
<evidence type="ECO:0000313" key="2">
    <source>
        <dbReference type="EMBL" id="AYQ73608.1"/>
    </source>
</evidence>
<gene>
    <name evidence="2" type="ORF">EAV92_14080</name>
</gene>
<dbReference type="RefSeq" id="WP_123041692.1">
    <property type="nucleotide sequence ID" value="NZ_CP033433.1"/>
</dbReference>
<dbReference type="Pfam" id="PF06094">
    <property type="entry name" value="GGACT"/>
    <property type="match status" value="1"/>
</dbReference>
<dbReference type="KEGG" id="coh:EAV92_14080"/>
<dbReference type="InterPro" id="IPR013024">
    <property type="entry name" value="GGCT-like"/>
</dbReference>
<dbReference type="SUPFAM" id="SSF110857">
    <property type="entry name" value="Gamma-glutamyl cyclotransferase-like"/>
    <property type="match status" value="1"/>
</dbReference>
<name>A0A3G3JZC0_9BACL</name>
<dbReference type="Proteomes" id="UP000269097">
    <property type="component" value="Chromosome"/>
</dbReference>
<feature type="domain" description="Gamma-glutamylcyclotransferase AIG2-like" evidence="1">
    <location>
        <begin position="12"/>
        <end position="127"/>
    </location>
</feature>
<dbReference type="GO" id="GO:0016740">
    <property type="term" value="F:transferase activity"/>
    <property type="evidence" value="ECO:0007669"/>
    <property type="project" value="UniProtKB-KW"/>
</dbReference>
<dbReference type="EMBL" id="CP033433">
    <property type="protein sequence ID" value="AYQ73608.1"/>
    <property type="molecule type" value="Genomic_DNA"/>
</dbReference>
<keyword evidence="3" id="KW-1185">Reference proteome</keyword>
<dbReference type="Gene3D" id="3.10.490.10">
    <property type="entry name" value="Gamma-glutamyl cyclotransferase-like"/>
    <property type="match status" value="1"/>
</dbReference>
<organism evidence="2 3">
    <name type="scientific">Cohnella candidum</name>
    <dbReference type="NCBI Taxonomy" id="2674991"/>
    <lineage>
        <taxon>Bacteria</taxon>
        <taxon>Bacillati</taxon>
        <taxon>Bacillota</taxon>
        <taxon>Bacilli</taxon>
        <taxon>Bacillales</taxon>
        <taxon>Paenibacillaceae</taxon>
        <taxon>Cohnella</taxon>
    </lineage>
</organism>
<proteinExistence type="predicted"/>
<dbReference type="InterPro" id="IPR009288">
    <property type="entry name" value="AIG2-like_dom"/>
</dbReference>
<dbReference type="CDD" id="cd06661">
    <property type="entry name" value="GGCT_like"/>
    <property type="match status" value="1"/>
</dbReference>
<accession>A0A3G3JZC0</accession>